<accession>A0A4R8WUK3</accession>
<reference evidence="2 3" key="1">
    <citation type="submission" date="2019-03" db="EMBL/GenBank/DDBJ databases">
        <title>Genomics of glacier-inhabiting Cryobacterium strains.</title>
        <authorList>
            <person name="Liu Q."/>
            <person name="Xin Y.-H."/>
        </authorList>
    </citation>
    <scope>NUCLEOTIDE SEQUENCE [LARGE SCALE GENOMIC DNA]</scope>
    <source>
        <strain evidence="2 3">MDT1-3</strain>
    </source>
</reference>
<dbReference type="OrthoDB" id="5126393at2"/>
<organism evidence="2 3">
    <name type="scientific">Cryobacterium algoritolerans</name>
    <dbReference type="NCBI Taxonomy" id="1259184"/>
    <lineage>
        <taxon>Bacteria</taxon>
        <taxon>Bacillati</taxon>
        <taxon>Actinomycetota</taxon>
        <taxon>Actinomycetes</taxon>
        <taxon>Micrococcales</taxon>
        <taxon>Microbacteriaceae</taxon>
        <taxon>Cryobacterium</taxon>
    </lineage>
</organism>
<dbReference type="EMBL" id="SOFP01000029">
    <property type="protein sequence ID" value="TFC17642.1"/>
    <property type="molecule type" value="Genomic_DNA"/>
</dbReference>
<dbReference type="RefSeq" id="WP_134566073.1">
    <property type="nucleotide sequence ID" value="NZ_SOFP01000029.1"/>
</dbReference>
<feature type="transmembrane region" description="Helical" evidence="1">
    <location>
        <begin position="26"/>
        <end position="44"/>
    </location>
</feature>
<sequence>MNQVASSAVSAGPASAAHGPLRAVILVMLTLVAMLLCLVAVYSGGTGHAMAHMGATSMAAPRAATTNQMPGANPVADALPAIPPIAAAPATRTGPTMTLATSASQPAFCSKYNSLGGGGTAATSCSNVLVVGSNAILARMPSESGLVFASGGFVNDTFRAIPLHLHRPSLTLLSISRV</sequence>
<evidence type="ECO:0000313" key="3">
    <source>
        <dbReference type="Proteomes" id="UP000298412"/>
    </source>
</evidence>
<protein>
    <submittedName>
        <fullName evidence="2">Uncharacterized protein</fullName>
    </submittedName>
</protein>
<keyword evidence="1" id="KW-0472">Membrane</keyword>
<keyword evidence="1" id="KW-0812">Transmembrane</keyword>
<dbReference type="Proteomes" id="UP000298412">
    <property type="component" value="Unassembled WGS sequence"/>
</dbReference>
<name>A0A4R8WUK3_9MICO</name>
<dbReference type="AlphaFoldDB" id="A0A4R8WUK3"/>
<comment type="caution">
    <text evidence="2">The sequence shown here is derived from an EMBL/GenBank/DDBJ whole genome shotgun (WGS) entry which is preliminary data.</text>
</comment>
<evidence type="ECO:0000256" key="1">
    <source>
        <dbReference type="SAM" id="Phobius"/>
    </source>
</evidence>
<proteinExistence type="predicted"/>
<evidence type="ECO:0000313" key="2">
    <source>
        <dbReference type="EMBL" id="TFC17642.1"/>
    </source>
</evidence>
<keyword evidence="3" id="KW-1185">Reference proteome</keyword>
<keyword evidence="1" id="KW-1133">Transmembrane helix</keyword>
<gene>
    <name evidence="2" type="ORF">E3O19_05840</name>
</gene>